<dbReference type="AlphaFoldDB" id="A0A7M7PXA1"/>
<comment type="similarity">
    <text evidence="2 9">Belongs to the sulfotransferase 2 family.</text>
</comment>
<dbReference type="EnsemblMetazoa" id="XM_031000055">
    <property type="protein sequence ID" value="XP_030855915"/>
    <property type="gene ID" value="LOC100890569"/>
</dbReference>
<evidence type="ECO:0000256" key="8">
    <source>
        <dbReference type="ARBA" id="ARBA00023180"/>
    </source>
</evidence>
<evidence type="ECO:0000313" key="11">
    <source>
        <dbReference type="EnsemblMetazoa" id="XP_030855915"/>
    </source>
</evidence>
<dbReference type="PANTHER" id="PTHR12137">
    <property type="entry name" value="CARBOHYDRATE SULFOTRANSFERASE"/>
    <property type="match status" value="1"/>
</dbReference>
<dbReference type="GO" id="GO:0016051">
    <property type="term" value="P:carbohydrate biosynthetic process"/>
    <property type="evidence" value="ECO:0007669"/>
    <property type="project" value="InterPro"/>
</dbReference>
<keyword evidence="9" id="KW-0735">Signal-anchor</keyword>
<evidence type="ECO:0000256" key="4">
    <source>
        <dbReference type="ARBA" id="ARBA00022692"/>
    </source>
</evidence>
<dbReference type="GO" id="GO:0000139">
    <property type="term" value="C:Golgi membrane"/>
    <property type="evidence" value="ECO:0007669"/>
    <property type="project" value="UniProtKB-SubCell"/>
</dbReference>
<name>A0A7M7PXA1_STRPU</name>
<dbReference type="EC" id="2.8.2.-" evidence="9"/>
<evidence type="ECO:0000256" key="6">
    <source>
        <dbReference type="ARBA" id="ARBA00023034"/>
    </source>
</evidence>
<evidence type="ECO:0000256" key="3">
    <source>
        <dbReference type="ARBA" id="ARBA00022679"/>
    </source>
</evidence>
<dbReference type="PANTHER" id="PTHR12137:SF54">
    <property type="entry name" value="CARBOHYDRATE SULFOTRANSFERASE"/>
    <property type="match status" value="1"/>
</dbReference>
<keyword evidence="6 9" id="KW-0333">Golgi apparatus</keyword>
<evidence type="ECO:0000256" key="7">
    <source>
        <dbReference type="ARBA" id="ARBA00023136"/>
    </source>
</evidence>
<keyword evidence="9" id="KW-0119">Carbohydrate metabolism</keyword>
<dbReference type="Pfam" id="PF03567">
    <property type="entry name" value="Sulfotransfer_2"/>
    <property type="match status" value="1"/>
</dbReference>
<keyword evidence="7" id="KW-0472">Membrane</keyword>
<dbReference type="InterPro" id="IPR018011">
    <property type="entry name" value="Carb_sulfotrans_8-10"/>
</dbReference>
<keyword evidence="3 9" id="KW-0808">Transferase</keyword>
<keyword evidence="4" id="KW-0812">Transmembrane</keyword>
<protein>
    <recommendedName>
        <fullName evidence="9">Carbohydrate sulfotransferase</fullName>
        <ecNumber evidence="9">2.8.2.-</ecNumber>
    </recommendedName>
</protein>
<evidence type="ECO:0000313" key="12">
    <source>
        <dbReference type="Proteomes" id="UP000007110"/>
    </source>
</evidence>
<evidence type="ECO:0000256" key="1">
    <source>
        <dbReference type="ARBA" id="ARBA00004323"/>
    </source>
</evidence>
<dbReference type="InParanoid" id="A0A7M7PXA1"/>
<dbReference type="RefSeq" id="XP_030855915.1">
    <property type="nucleotide sequence ID" value="XM_031000055.1"/>
</dbReference>
<comment type="subcellular location">
    <subcellularLocation>
        <location evidence="1 9">Golgi apparatus membrane</location>
        <topology evidence="1 9">Single-pass type II membrane protein</topology>
    </subcellularLocation>
</comment>
<evidence type="ECO:0000256" key="10">
    <source>
        <dbReference type="SAM" id="MobiDB-lite"/>
    </source>
</evidence>
<feature type="region of interest" description="Disordered" evidence="10">
    <location>
        <begin position="61"/>
        <end position="88"/>
    </location>
</feature>
<keyword evidence="8 9" id="KW-0325">Glycoprotein</keyword>
<organism evidence="11 12">
    <name type="scientific">Strongylocentrotus purpuratus</name>
    <name type="common">Purple sea urchin</name>
    <dbReference type="NCBI Taxonomy" id="7668"/>
    <lineage>
        <taxon>Eukaryota</taxon>
        <taxon>Metazoa</taxon>
        <taxon>Echinodermata</taxon>
        <taxon>Eleutherozoa</taxon>
        <taxon>Echinozoa</taxon>
        <taxon>Echinoidea</taxon>
        <taxon>Euechinoidea</taxon>
        <taxon>Echinacea</taxon>
        <taxon>Camarodonta</taxon>
        <taxon>Echinidea</taxon>
        <taxon>Strongylocentrotidae</taxon>
        <taxon>Strongylocentrotus</taxon>
    </lineage>
</organism>
<evidence type="ECO:0000256" key="5">
    <source>
        <dbReference type="ARBA" id="ARBA00022989"/>
    </source>
</evidence>
<keyword evidence="5" id="KW-1133">Transmembrane helix</keyword>
<feature type="compositionally biased region" description="Basic and acidic residues" evidence="10">
    <location>
        <begin position="67"/>
        <end position="88"/>
    </location>
</feature>
<reference evidence="11" key="2">
    <citation type="submission" date="2021-01" db="UniProtKB">
        <authorList>
            <consortium name="EnsemblMetazoa"/>
        </authorList>
    </citation>
    <scope>IDENTIFICATION</scope>
</reference>
<accession>A0A7M7PXA1</accession>
<proteinExistence type="inferred from homology"/>
<evidence type="ECO:0000256" key="9">
    <source>
        <dbReference type="RuleBase" id="RU364020"/>
    </source>
</evidence>
<dbReference type="GeneID" id="100890569"/>
<dbReference type="InterPro" id="IPR005331">
    <property type="entry name" value="Sulfotransferase"/>
</dbReference>
<dbReference type="OrthoDB" id="2019940at2759"/>
<evidence type="ECO:0000256" key="2">
    <source>
        <dbReference type="ARBA" id="ARBA00006339"/>
    </source>
</evidence>
<dbReference type="Proteomes" id="UP000007110">
    <property type="component" value="Unassembled WGS sequence"/>
</dbReference>
<dbReference type="KEGG" id="spu:100890569"/>
<reference evidence="12" key="1">
    <citation type="submission" date="2015-02" db="EMBL/GenBank/DDBJ databases">
        <title>Genome sequencing for Strongylocentrotus purpuratus.</title>
        <authorList>
            <person name="Murali S."/>
            <person name="Liu Y."/>
            <person name="Vee V."/>
            <person name="English A."/>
            <person name="Wang M."/>
            <person name="Skinner E."/>
            <person name="Han Y."/>
            <person name="Muzny D.M."/>
            <person name="Worley K.C."/>
            <person name="Gibbs R.A."/>
        </authorList>
    </citation>
    <scope>NUCLEOTIDE SEQUENCE</scope>
</reference>
<sequence>MSMPFNFKQPAGRSRVERRFCLMLVILALSLLSTFVLLQSLNITWGSGIVRPKGKANEPIDFEYFPDDGRRSKEGDEKSRPEGFMLDDSKGRWNNMPKGLFISKLRQQQAKLIRMNYHAMMYPMDKPIFPFDEAQSLRRNVVANVCTSLEVNAYGAKPPIPGHLLVDDNHHLIFCQIRKVASITWRQVLEEAANTPSSHKIKRLITYTKAERDYRLKHYTKIMFVREPILRIVSGWYDKFVRTNDRDQLNYLTRFGCDIARRSGKNMSDFKLCRRDELNDDDGELSGPDLFSRLKEARRLRISFDEFARYLINGPVAIKNDMHWETYHSRCQPCQVDYDFIGHYETIANDAHEIMRRVGLSKDVFPFPSSRSNSEDIAREVLSALDPLLLMRLSELYHLDYQLFGYNLRKLQEWLDQDLDATLFNKNY</sequence>
<keyword evidence="12" id="KW-1185">Reference proteome</keyword>
<dbReference type="GO" id="GO:0008146">
    <property type="term" value="F:sulfotransferase activity"/>
    <property type="evidence" value="ECO:0000318"/>
    <property type="project" value="GO_Central"/>
</dbReference>